<evidence type="ECO:0000313" key="3">
    <source>
        <dbReference type="EMBL" id="MBW0587796.1"/>
    </source>
</evidence>
<keyword evidence="1" id="KW-0694">RNA-binding</keyword>
<dbReference type="Gene3D" id="3.30.420.10">
    <property type="entry name" value="Ribonuclease H-like superfamily/Ribonuclease H"/>
    <property type="match status" value="1"/>
</dbReference>
<feature type="domain" description="Integrase catalytic" evidence="2">
    <location>
        <begin position="28"/>
        <end position="198"/>
    </location>
</feature>
<dbReference type="Proteomes" id="UP000765509">
    <property type="component" value="Unassembled WGS sequence"/>
</dbReference>
<dbReference type="InterPro" id="IPR050951">
    <property type="entry name" value="Retrovirus_Pol_polyprotein"/>
</dbReference>
<dbReference type="GO" id="GO:0015074">
    <property type="term" value="P:DNA integration"/>
    <property type="evidence" value="ECO:0007669"/>
    <property type="project" value="InterPro"/>
</dbReference>
<dbReference type="InterPro" id="IPR001584">
    <property type="entry name" value="Integrase_cat-core"/>
</dbReference>
<keyword evidence="4" id="KW-1185">Reference proteome</keyword>
<protein>
    <recommendedName>
        <fullName evidence="2">Integrase catalytic domain-containing protein</fullName>
    </recommendedName>
</protein>
<dbReference type="PANTHER" id="PTHR37984:SF5">
    <property type="entry name" value="PROTEIN NYNRIN-LIKE"/>
    <property type="match status" value="1"/>
</dbReference>
<dbReference type="AlphaFoldDB" id="A0A9Q3Q6V7"/>
<reference evidence="3" key="1">
    <citation type="submission" date="2021-03" db="EMBL/GenBank/DDBJ databases">
        <title>Draft genome sequence of rust myrtle Austropuccinia psidii MF-1, a brazilian biotype.</title>
        <authorList>
            <person name="Quecine M.C."/>
            <person name="Pachon D.M.R."/>
            <person name="Bonatelli M.L."/>
            <person name="Correr F.H."/>
            <person name="Franceschini L.M."/>
            <person name="Leite T.F."/>
            <person name="Margarido G.R.A."/>
            <person name="Almeida C.A."/>
            <person name="Ferrarezi J.A."/>
            <person name="Labate C.A."/>
        </authorList>
    </citation>
    <scope>NUCLEOTIDE SEQUENCE</scope>
    <source>
        <strain evidence="3">MF-1</strain>
    </source>
</reference>
<accession>A0A9Q3Q6V7</accession>
<name>A0A9Q3Q6V7_9BASI</name>
<sequence length="216" mass="25031">MFQSTSKPVTKANRATANKFGRIIQIQEPKAPWEIVHMDWVTKLPPGGDITLNEWLVLADSYSRAPMLLPFHKEDTAMDTAIMIWNRVIIHTGLFQNIISDIDLKFTSELWKKIHKLLGEKLSFSTSYYPQTDGLAERMIKNLEEMNRRFCDYGLEFNDFDCFNHDWCTIIPALELEYKASIHSSTGKTPEMLQKGLNPRIPYETLKKDLVDIHPK</sequence>
<evidence type="ECO:0000256" key="1">
    <source>
        <dbReference type="ARBA" id="ARBA00022884"/>
    </source>
</evidence>
<dbReference type="InterPro" id="IPR036397">
    <property type="entry name" value="RNaseH_sf"/>
</dbReference>
<dbReference type="OrthoDB" id="2273864at2759"/>
<comment type="caution">
    <text evidence="3">The sequence shown here is derived from an EMBL/GenBank/DDBJ whole genome shotgun (WGS) entry which is preliminary data.</text>
</comment>
<evidence type="ECO:0000259" key="2">
    <source>
        <dbReference type="PROSITE" id="PS50994"/>
    </source>
</evidence>
<dbReference type="PROSITE" id="PS50994">
    <property type="entry name" value="INTEGRASE"/>
    <property type="match status" value="1"/>
</dbReference>
<evidence type="ECO:0000313" key="4">
    <source>
        <dbReference type="Proteomes" id="UP000765509"/>
    </source>
</evidence>
<dbReference type="GO" id="GO:0005634">
    <property type="term" value="C:nucleus"/>
    <property type="evidence" value="ECO:0007669"/>
    <property type="project" value="UniProtKB-ARBA"/>
</dbReference>
<gene>
    <name evidence="3" type="ORF">O181_127511</name>
</gene>
<proteinExistence type="predicted"/>
<organism evidence="3 4">
    <name type="scientific">Austropuccinia psidii MF-1</name>
    <dbReference type="NCBI Taxonomy" id="1389203"/>
    <lineage>
        <taxon>Eukaryota</taxon>
        <taxon>Fungi</taxon>
        <taxon>Dikarya</taxon>
        <taxon>Basidiomycota</taxon>
        <taxon>Pucciniomycotina</taxon>
        <taxon>Pucciniomycetes</taxon>
        <taxon>Pucciniales</taxon>
        <taxon>Sphaerophragmiaceae</taxon>
        <taxon>Austropuccinia</taxon>
    </lineage>
</organism>
<dbReference type="EMBL" id="AVOT02128316">
    <property type="protein sequence ID" value="MBW0587796.1"/>
    <property type="molecule type" value="Genomic_DNA"/>
</dbReference>
<dbReference type="SUPFAM" id="SSF53098">
    <property type="entry name" value="Ribonuclease H-like"/>
    <property type="match status" value="1"/>
</dbReference>
<dbReference type="PANTHER" id="PTHR37984">
    <property type="entry name" value="PROTEIN CBG26694"/>
    <property type="match status" value="1"/>
</dbReference>
<dbReference type="GO" id="GO:0003723">
    <property type="term" value="F:RNA binding"/>
    <property type="evidence" value="ECO:0007669"/>
    <property type="project" value="UniProtKB-KW"/>
</dbReference>
<dbReference type="InterPro" id="IPR012337">
    <property type="entry name" value="RNaseH-like_sf"/>
</dbReference>